<feature type="transmembrane region" description="Helical" evidence="5">
    <location>
        <begin position="122"/>
        <end position="141"/>
    </location>
</feature>
<reference evidence="6 7" key="1">
    <citation type="journal article" date="2015" name="Genome Biol. Evol.">
        <title>Phylogenomic analyses indicate that early fungi evolved digesting cell walls of algal ancestors of land plants.</title>
        <authorList>
            <person name="Chang Y."/>
            <person name="Wang S."/>
            <person name="Sekimoto S."/>
            <person name="Aerts A.L."/>
            <person name="Choi C."/>
            <person name="Clum A."/>
            <person name="LaButti K.M."/>
            <person name="Lindquist E.A."/>
            <person name="Yee Ngan C."/>
            <person name="Ohm R.A."/>
            <person name="Salamov A.A."/>
            <person name="Grigoriev I.V."/>
            <person name="Spatafora J.W."/>
            <person name="Berbee M.L."/>
        </authorList>
    </citation>
    <scope>NUCLEOTIDE SEQUENCE [LARGE SCALE GENOMIC DNA]</scope>
    <source>
        <strain evidence="6 7">JEL478</strain>
    </source>
</reference>
<feature type="region of interest" description="Disordered" evidence="4">
    <location>
        <begin position="1"/>
        <end position="29"/>
    </location>
</feature>
<dbReference type="InterPro" id="IPR036770">
    <property type="entry name" value="Ankyrin_rpt-contain_sf"/>
</dbReference>
<dbReference type="PROSITE" id="PS50088">
    <property type="entry name" value="ANK_REPEAT"/>
    <property type="match status" value="4"/>
</dbReference>
<dbReference type="SUPFAM" id="SSF48403">
    <property type="entry name" value="Ankyrin repeat"/>
    <property type="match status" value="1"/>
</dbReference>
<name>A0A139AN01_GONPJ</name>
<feature type="compositionally biased region" description="Low complexity" evidence="4">
    <location>
        <begin position="46"/>
        <end position="66"/>
    </location>
</feature>
<feature type="transmembrane region" description="Helical" evidence="5">
    <location>
        <begin position="148"/>
        <end position="168"/>
    </location>
</feature>
<sequence length="429" mass="45812">MRRGAGTSASGVSSGSPIRASVSGSSAEYTPSRFAYTAPVQAIRTPSAASMGQSPSSRSRSASPRKSAVKSTWETFDTVRTSDPAYVPAVAAGSVVSFYFITTSPTLRSPFAFLGDLLSLNLYLEIPLLFAASIVCGSQLARPGVRAVLATPVVLTLLGIVTAAWGAAKGVPGVFWILQGTQQWTERVFGWAASDAAVTTVMIWWATMGLKVVHVLLTHGADARVMNGSTLAQTALRSSKGHYSVVNLLLNYGADIHAEDDLALRNACSRQHVEIAELLLDRGANLHAREDEVFWNACRSGSVEVVKFLCDKGKMHVEDEALLNVAVRNGYVALTKEVLRRGADVHAGVTVHSFQGPHESKALLEAVTERRPEMVKLLLSLGVNIHAHDDEALIQATKAGDVTMLTLLLDRGADVHSRNDAALVIATKM</sequence>
<evidence type="ECO:0000256" key="5">
    <source>
        <dbReference type="SAM" id="Phobius"/>
    </source>
</evidence>
<keyword evidence="5" id="KW-0812">Transmembrane</keyword>
<feature type="compositionally biased region" description="Low complexity" evidence="4">
    <location>
        <begin position="1"/>
        <end position="16"/>
    </location>
</feature>
<feature type="repeat" description="ANK" evidence="3">
    <location>
        <begin position="259"/>
        <end position="291"/>
    </location>
</feature>
<feature type="transmembrane region" description="Helical" evidence="5">
    <location>
        <begin position="85"/>
        <end position="102"/>
    </location>
</feature>
<gene>
    <name evidence="6" type="ORF">M427DRAFT_30086</name>
</gene>
<dbReference type="PROSITE" id="PS50297">
    <property type="entry name" value="ANK_REP_REGION"/>
    <property type="match status" value="1"/>
</dbReference>
<dbReference type="InterPro" id="IPR002110">
    <property type="entry name" value="Ankyrin_rpt"/>
</dbReference>
<feature type="repeat" description="ANK" evidence="3">
    <location>
        <begin position="388"/>
        <end position="420"/>
    </location>
</feature>
<keyword evidence="5" id="KW-1133">Transmembrane helix</keyword>
<feature type="region of interest" description="Disordered" evidence="4">
    <location>
        <begin position="45"/>
        <end position="68"/>
    </location>
</feature>
<evidence type="ECO:0000313" key="7">
    <source>
        <dbReference type="Proteomes" id="UP000070544"/>
    </source>
</evidence>
<dbReference type="AlphaFoldDB" id="A0A139AN01"/>
<dbReference type="Gene3D" id="1.25.40.20">
    <property type="entry name" value="Ankyrin repeat-containing domain"/>
    <property type="match status" value="2"/>
</dbReference>
<dbReference type="OrthoDB" id="76098at2759"/>
<feature type="repeat" description="ANK" evidence="3">
    <location>
        <begin position="227"/>
        <end position="261"/>
    </location>
</feature>
<dbReference type="PANTHER" id="PTHR24123">
    <property type="entry name" value="ANKYRIN REPEAT-CONTAINING"/>
    <property type="match status" value="1"/>
</dbReference>
<keyword evidence="2 3" id="KW-0040">ANK repeat</keyword>
<protein>
    <submittedName>
        <fullName evidence="6">Ankyrin</fullName>
    </submittedName>
</protein>
<keyword evidence="7" id="KW-1185">Reference proteome</keyword>
<dbReference type="Pfam" id="PF12796">
    <property type="entry name" value="Ank_2"/>
    <property type="match status" value="2"/>
</dbReference>
<feature type="transmembrane region" description="Helical" evidence="5">
    <location>
        <begin position="188"/>
        <end position="207"/>
    </location>
</feature>
<dbReference type="EMBL" id="KQ965744">
    <property type="protein sequence ID" value="KXS17984.1"/>
    <property type="molecule type" value="Genomic_DNA"/>
</dbReference>
<evidence type="ECO:0000256" key="3">
    <source>
        <dbReference type="PROSITE-ProRule" id="PRU00023"/>
    </source>
</evidence>
<keyword evidence="1" id="KW-0677">Repeat</keyword>
<organism evidence="6 7">
    <name type="scientific">Gonapodya prolifera (strain JEL478)</name>
    <name type="common">Monoblepharis prolifera</name>
    <dbReference type="NCBI Taxonomy" id="1344416"/>
    <lineage>
        <taxon>Eukaryota</taxon>
        <taxon>Fungi</taxon>
        <taxon>Fungi incertae sedis</taxon>
        <taxon>Chytridiomycota</taxon>
        <taxon>Chytridiomycota incertae sedis</taxon>
        <taxon>Monoblepharidomycetes</taxon>
        <taxon>Monoblepharidales</taxon>
        <taxon>Gonapodyaceae</taxon>
        <taxon>Gonapodya</taxon>
    </lineage>
</organism>
<accession>A0A139AN01</accession>
<evidence type="ECO:0000256" key="4">
    <source>
        <dbReference type="SAM" id="MobiDB-lite"/>
    </source>
</evidence>
<dbReference type="SMART" id="SM00248">
    <property type="entry name" value="ANK"/>
    <property type="match status" value="6"/>
</dbReference>
<keyword evidence="5" id="KW-0472">Membrane</keyword>
<evidence type="ECO:0000256" key="2">
    <source>
        <dbReference type="ARBA" id="ARBA00023043"/>
    </source>
</evidence>
<dbReference type="InterPro" id="IPR051165">
    <property type="entry name" value="Multifunctional_ANK_Repeat"/>
</dbReference>
<evidence type="ECO:0000256" key="1">
    <source>
        <dbReference type="ARBA" id="ARBA00022737"/>
    </source>
</evidence>
<dbReference type="Proteomes" id="UP000070544">
    <property type="component" value="Unassembled WGS sequence"/>
</dbReference>
<dbReference type="PANTHER" id="PTHR24123:SF33">
    <property type="entry name" value="PROTEIN HOS4"/>
    <property type="match status" value="1"/>
</dbReference>
<feature type="repeat" description="ANK" evidence="3">
    <location>
        <begin position="358"/>
        <end position="390"/>
    </location>
</feature>
<proteinExistence type="predicted"/>
<dbReference type="STRING" id="1344416.A0A139AN01"/>
<evidence type="ECO:0000313" key="6">
    <source>
        <dbReference type="EMBL" id="KXS17984.1"/>
    </source>
</evidence>